<evidence type="ECO:0000313" key="4">
    <source>
        <dbReference type="EMBL" id="HJG89078.1"/>
    </source>
</evidence>
<proteinExistence type="predicted"/>
<evidence type="ECO:0000313" key="5">
    <source>
        <dbReference type="Proteomes" id="UP000757103"/>
    </source>
</evidence>
<feature type="signal peptide" evidence="1">
    <location>
        <begin position="1"/>
        <end position="24"/>
    </location>
</feature>
<dbReference type="RefSeq" id="WP_273306129.1">
    <property type="nucleotide sequence ID" value="NZ_DYUD01000020.1"/>
</dbReference>
<comment type="caution">
    <text evidence="4">The sequence shown here is derived from an EMBL/GenBank/DDBJ whole genome shotgun (WGS) entry which is preliminary data.</text>
</comment>
<gene>
    <name evidence="4" type="ORF">K8U91_06355</name>
</gene>
<name>A0A921SUY0_9BACT</name>
<dbReference type="Pfam" id="PF17415">
    <property type="entry name" value="NigD_C"/>
    <property type="match status" value="1"/>
</dbReference>
<dbReference type="Pfam" id="PF12667">
    <property type="entry name" value="NigD_N"/>
    <property type="match status" value="1"/>
</dbReference>
<feature type="domain" description="NigD-like C-terminal" evidence="3">
    <location>
        <begin position="109"/>
        <end position="226"/>
    </location>
</feature>
<dbReference type="EMBL" id="DYUD01000020">
    <property type="protein sequence ID" value="HJG89078.1"/>
    <property type="molecule type" value="Genomic_DNA"/>
</dbReference>
<protein>
    <submittedName>
        <fullName evidence="4">NigD-like protein</fullName>
    </submittedName>
</protein>
<accession>A0A921SUY0</accession>
<dbReference type="PROSITE" id="PS51257">
    <property type="entry name" value="PROKAR_LIPOPROTEIN"/>
    <property type="match status" value="1"/>
</dbReference>
<sequence length="251" mass="28455">MKMKHLLGAGLLGVLLACGLSSCGDDKNEYYVPYSYAIGDMVVAEDHDPYILLDNKKTMFPSNGTRLPNYLTKDGQRVIINFSYLDGNREGYDYYILVNDIDSVLVKNVIPITPETTDSIGNDPINILDMWTSDKYLTVQFEVRGLGREKHMMNLVRDYSLASNPDSEGYLHLNLRHNRMNDPDIDHYLWGVASFRLGDIRTEFPDLKGLKIEVRTLVDTRDYTCDFAESETDGRGVASEANERSIASYVK</sequence>
<dbReference type="Gene3D" id="2.40.50.500">
    <property type="entry name" value="NigD-like N-terminal OB domain"/>
    <property type="match status" value="1"/>
</dbReference>
<feature type="chain" id="PRO_5037551441" evidence="1">
    <location>
        <begin position="25"/>
        <end position="251"/>
    </location>
</feature>
<keyword evidence="1" id="KW-0732">Signal</keyword>
<reference evidence="4" key="1">
    <citation type="journal article" date="2021" name="PeerJ">
        <title>Extensive microbial diversity within the chicken gut microbiome revealed by metagenomics and culture.</title>
        <authorList>
            <person name="Gilroy R."/>
            <person name="Ravi A."/>
            <person name="Getino M."/>
            <person name="Pursley I."/>
            <person name="Horton D.L."/>
            <person name="Alikhan N.F."/>
            <person name="Baker D."/>
            <person name="Gharbi K."/>
            <person name="Hall N."/>
            <person name="Watson M."/>
            <person name="Adriaenssens E.M."/>
            <person name="Foster-Nyarko E."/>
            <person name="Jarju S."/>
            <person name="Secka A."/>
            <person name="Antonio M."/>
            <person name="Oren A."/>
            <person name="Chaudhuri R.R."/>
            <person name="La Ragione R."/>
            <person name="Hildebrand F."/>
            <person name="Pallen M.J."/>
        </authorList>
    </citation>
    <scope>NUCLEOTIDE SEQUENCE</scope>
    <source>
        <strain evidence="4">CHK121-7720</strain>
    </source>
</reference>
<evidence type="ECO:0000256" key="1">
    <source>
        <dbReference type="SAM" id="SignalP"/>
    </source>
</evidence>
<evidence type="ECO:0000259" key="3">
    <source>
        <dbReference type="Pfam" id="PF17415"/>
    </source>
</evidence>
<dbReference type="AlphaFoldDB" id="A0A921SUY0"/>
<dbReference type="Gene3D" id="2.60.40.2370">
    <property type="entry name" value="NigD-like, C-terminal beta sandwich domain"/>
    <property type="match status" value="1"/>
</dbReference>
<dbReference type="InterPro" id="IPR038143">
    <property type="entry name" value="NigD-like_C_dom_sf"/>
</dbReference>
<feature type="domain" description="NigD-like N-terminal OB" evidence="2">
    <location>
        <begin position="39"/>
        <end position="104"/>
    </location>
</feature>
<organism evidence="4 5">
    <name type="scientific">Barnesiella viscericola</name>
    <dbReference type="NCBI Taxonomy" id="397865"/>
    <lineage>
        <taxon>Bacteria</taxon>
        <taxon>Pseudomonadati</taxon>
        <taxon>Bacteroidota</taxon>
        <taxon>Bacteroidia</taxon>
        <taxon>Bacteroidales</taxon>
        <taxon>Barnesiellaceae</taxon>
        <taxon>Barnesiella</taxon>
    </lineage>
</organism>
<dbReference type="InterPro" id="IPR038179">
    <property type="entry name" value="NigD-like_N_sf"/>
</dbReference>
<dbReference type="InterPro" id="IPR035376">
    <property type="entry name" value="NigD_C"/>
</dbReference>
<dbReference type="InterPro" id="IPR024299">
    <property type="entry name" value="NigD-like_OB_dom"/>
</dbReference>
<dbReference type="Proteomes" id="UP000757103">
    <property type="component" value="Unassembled WGS sequence"/>
</dbReference>
<reference evidence="4" key="2">
    <citation type="submission" date="2021-09" db="EMBL/GenBank/DDBJ databases">
        <authorList>
            <person name="Gilroy R."/>
        </authorList>
    </citation>
    <scope>NUCLEOTIDE SEQUENCE</scope>
    <source>
        <strain evidence="4">CHK121-7720</strain>
    </source>
</reference>
<evidence type="ECO:0000259" key="2">
    <source>
        <dbReference type="Pfam" id="PF12667"/>
    </source>
</evidence>